<organism evidence="2 3">
    <name type="scientific">Nonomuraea jabiensis</name>
    <dbReference type="NCBI Taxonomy" id="882448"/>
    <lineage>
        <taxon>Bacteria</taxon>
        <taxon>Bacillati</taxon>
        <taxon>Actinomycetota</taxon>
        <taxon>Actinomycetes</taxon>
        <taxon>Streptosporangiales</taxon>
        <taxon>Streptosporangiaceae</taxon>
        <taxon>Nonomuraea</taxon>
    </lineage>
</organism>
<dbReference type="RefSeq" id="WP_185073581.1">
    <property type="nucleotide sequence ID" value="NZ_JACHMB010000001.1"/>
</dbReference>
<sequence>MMRSCAVTVPLELVAGTALISSIVWPGWATVLPLAAIVGLSWALPPIWR</sequence>
<evidence type="ECO:0000313" key="3">
    <source>
        <dbReference type="Proteomes" id="UP000579153"/>
    </source>
</evidence>
<protein>
    <submittedName>
        <fullName evidence="2">Lipase chaperone LimK</fullName>
    </submittedName>
</protein>
<accession>A0A7W9GAJ4</accession>
<evidence type="ECO:0000313" key="2">
    <source>
        <dbReference type="EMBL" id="MBB5780247.1"/>
    </source>
</evidence>
<dbReference type="EMBL" id="JACHMB010000001">
    <property type="protein sequence ID" value="MBB5780247.1"/>
    <property type="molecule type" value="Genomic_DNA"/>
</dbReference>
<comment type="caution">
    <text evidence="2">The sequence shown here is derived from an EMBL/GenBank/DDBJ whole genome shotgun (WGS) entry which is preliminary data.</text>
</comment>
<keyword evidence="3" id="KW-1185">Reference proteome</keyword>
<evidence type="ECO:0000256" key="1">
    <source>
        <dbReference type="SAM" id="Phobius"/>
    </source>
</evidence>
<reference evidence="2 3" key="1">
    <citation type="submission" date="2020-08" db="EMBL/GenBank/DDBJ databases">
        <title>Sequencing the genomes of 1000 actinobacteria strains.</title>
        <authorList>
            <person name="Klenk H.-P."/>
        </authorList>
    </citation>
    <scope>NUCLEOTIDE SEQUENCE [LARGE SCALE GENOMIC DNA]</scope>
    <source>
        <strain evidence="2 3">DSM 45507</strain>
    </source>
</reference>
<proteinExistence type="predicted"/>
<gene>
    <name evidence="2" type="ORF">HD596_007003</name>
</gene>
<dbReference type="AlphaFoldDB" id="A0A7W9GAJ4"/>
<name>A0A7W9GAJ4_9ACTN</name>
<keyword evidence="1" id="KW-0472">Membrane</keyword>
<keyword evidence="1" id="KW-0812">Transmembrane</keyword>
<keyword evidence="1" id="KW-1133">Transmembrane helix</keyword>
<feature type="transmembrane region" description="Helical" evidence="1">
    <location>
        <begin position="26"/>
        <end position="44"/>
    </location>
</feature>
<dbReference type="Proteomes" id="UP000579153">
    <property type="component" value="Unassembled WGS sequence"/>
</dbReference>